<organism evidence="2 3">
    <name type="scientific">Nyssa sinensis</name>
    <dbReference type="NCBI Taxonomy" id="561372"/>
    <lineage>
        <taxon>Eukaryota</taxon>
        <taxon>Viridiplantae</taxon>
        <taxon>Streptophyta</taxon>
        <taxon>Embryophyta</taxon>
        <taxon>Tracheophyta</taxon>
        <taxon>Spermatophyta</taxon>
        <taxon>Magnoliopsida</taxon>
        <taxon>eudicotyledons</taxon>
        <taxon>Gunneridae</taxon>
        <taxon>Pentapetalae</taxon>
        <taxon>asterids</taxon>
        <taxon>Cornales</taxon>
        <taxon>Nyssaceae</taxon>
        <taxon>Nyssa</taxon>
    </lineage>
</organism>
<dbReference type="InterPro" id="IPR045868">
    <property type="entry name" value="Znf_C3H13/40"/>
</dbReference>
<dbReference type="PANTHER" id="PTHR38160">
    <property type="entry name" value="ZINC FINGER CCCH DOMAIN-CONTAINING PROTEIN 40"/>
    <property type="match status" value="1"/>
</dbReference>
<proteinExistence type="predicted"/>
<dbReference type="PANTHER" id="PTHR38160:SF1">
    <property type="entry name" value="ZINC FINGER CCCH DOMAIN-CONTAINING PROTEIN 40"/>
    <property type="match status" value="1"/>
</dbReference>
<dbReference type="Proteomes" id="UP000325577">
    <property type="component" value="Linkage Group LG4"/>
</dbReference>
<dbReference type="GO" id="GO:0046872">
    <property type="term" value="F:metal ion binding"/>
    <property type="evidence" value="ECO:0007669"/>
    <property type="project" value="InterPro"/>
</dbReference>
<accession>A0A5J5A2A2</accession>
<feature type="region of interest" description="Disordered" evidence="1">
    <location>
        <begin position="1"/>
        <end position="25"/>
    </location>
</feature>
<gene>
    <name evidence="2" type="ORF">F0562_011003</name>
</gene>
<evidence type="ECO:0000256" key="1">
    <source>
        <dbReference type="SAM" id="MobiDB-lite"/>
    </source>
</evidence>
<keyword evidence="3" id="KW-1185">Reference proteome</keyword>
<dbReference type="EMBL" id="CM018047">
    <property type="protein sequence ID" value="KAA8524580.1"/>
    <property type="molecule type" value="Genomic_DNA"/>
</dbReference>
<evidence type="ECO:0000313" key="2">
    <source>
        <dbReference type="EMBL" id="KAA8524580.1"/>
    </source>
</evidence>
<dbReference type="AlphaFoldDB" id="A0A5J5A2A2"/>
<reference evidence="2 3" key="1">
    <citation type="submission" date="2019-09" db="EMBL/GenBank/DDBJ databases">
        <title>A chromosome-level genome assembly of the Chinese tupelo Nyssa sinensis.</title>
        <authorList>
            <person name="Yang X."/>
            <person name="Kang M."/>
            <person name="Yang Y."/>
            <person name="Xiong H."/>
            <person name="Wang M."/>
            <person name="Zhang Z."/>
            <person name="Wang Z."/>
            <person name="Wu H."/>
            <person name="Ma T."/>
            <person name="Liu J."/>
            <person name="Xi Z."/>
        </authorList>
    </citation>
    <scope>NUCLEOTIDE SEQUENCE [LARGE SCALE GENOMIC DNA]</scope>
    <source>
        <strain evidence="2">J267</strain>
        <tissue evidence="2">Leaf</tissue>
    </source>
</reference>
<name>A0A5J5A2A2_9ASTE</name>
<feature type="compositionally biased region" description="Basic residues" evidence="1">
    <location>
        <begin position="1"/>
        <end position="10"/>
    </location>
</feature>
<evidence type="ECO:0000313" key="3">
    <source>
        <dbReference type="Proteomes" id="UP000325577"/>
    </source>
</evidence>
<protein>
    <submittedName>
        <fullName evidence="2">Uncharacterized protein</fullName>
    </submittedName>
</protein>
<sequence>MLSPSKKRLRVNLEGPEESKLANSSKGEGFMMGKVRLEKFSWWNGQHKPKRRRKFSTNLTLADQLKGSKLGFLLPSTCMAAHAVDVVETIKMVEKFELVGAASTGVEKGAAYEIPGFPFPLLPPLPVPQNAYSEFKGGDENTWHHWNALDVRIDNVVAMLSPSFFNLRRHSIPLPPNYLKNHKEIIYRFHGLNCGQSLD</sequence>
<dbReference type="OrthoDB" id="665283at2759"/>